<feature type="signal peptide" evidence="1">
    <location>
        <begin position="1"/>
        <end position="18"/>
    </location>
</feature>
<dbReference type="Proteomes" id="UP000005317">
    <property type="component" value="Unassembled WGS sequence"/>
</dbReference>
<evidence type="ECO:0000256" key="1">
    <source>
        <dbReference type="SAM" id="SignalP"/>
    </source>
</evidence>
<protein>
    <recommendedName>
        <fullName evidence="4">Lipoprotein</fullName>
    </recommendedName>
</protein>
<evidence type="ECO:0008006" key="4">
    <source>
        <dbReference type="Google" id="ProtNLM"/>
    </source>
</evidence>
<dbReference type="EMBL" id="JH651384">
    <property type="protein sequence ID" value="EIJ36912.1"/>
    <property type="molecule type" value="Genomic_DNA"/>
</dbReference>
<dbReference type="OrthoDB" id="6695641at2"/>
<accession>A0A656HKZ2</accession>
<keyword evidence="3" id="KW-1185">Reference proteome</keyword>
<evidence type="ECO:0000313" key="3">
    <source>
        <dbReference type="Proteomes" id="UP000005317"/>
    </source>
</evidence>
<dbReference type="AlphaFoldDB" id="A0A656HKZ2"/>
<keyword evidence="1" id="KW-0732">Signal</keyword>
<sequence precursor="true">MLNVRVGALALFSSLFLAACVPTSGYVLQPWNPWGIATPAPAPPPVSYTDVYKYQGSRQCEGGGVPLEDMKLQLQSAGVVVTGTSCGMDGRMYPAFCGGADGRINVFTINSNSVNTALSQGFSPLADLPGAQKTSCYVNNSGTSTTYPYSSSGGDNSYYSYQ</sequence>
<name>A0A656HKZ2_THINJ</name>
<feature type="chain" id="PRO_5024833743" description="Lipoprotein" evidence="1">
    <location>
        <begin position="19"/>
        <end position="162"/>
    </location>
</feature>
<evidence type="ECO:0000313" key="2">
    <source>
        <dbReference type="EMBL" id="EIJ36912.1"/>
    </source>
</evidence>
<organism evidence="2 3">
    <name type="scientific">Thiothrix nivea (strain ATCC 35100 / DSM 5205 / JP2)</name>
    <dbReference type="NCBI Taxonomy" id="870187"/>
    <lineage>
        <taxon>Bacteria</taxon>
        <taxon>Pseudomonadati</taxon>
        <taxon>Pseudomonadota</taxon>
        <taxon>Gammaproteobacteria</taxon>
        <taxon>Thiotrichales</taxon>
        <taxon>Thiotrichaceae</taxon>
        <taxon>Thiothrix</taxon>
    </lineage>
</organism>
<dbReference type="PROSITE" id="PS51257">
    <property type="entry name" value="PROKAR_LIPOPROTEIN"/>
    <property type="match status" value="1"/>
</dbReference>
<dbReference type="RefSeq" id="WP_002710776.1">
    <property type="nucleotide sequence ID" value="NZ_JH651384.1"/>
</dbReference>
<gene>
    <name evidence="2" type="ORF">Thini_4434</name>
</gene>
<reference evidence="3" key="1">
    <citation type="journal article" date="2011" name="Stand. Genomic Sci.">
        <title>Genome sequence of the filamentous, gliding Thiothrix nivea neotype strain (JP2(T)).</title>
        <authorList>
            <person name="Lapidus A."/>
            <person name="Nolan M."/>
            <person name="Lucas S."/>
            <person name="Glavina Del Rio T."/>
            <person name="Tice H."/>
            <person name="Cheng J.F."/>
            <person name="Tapia R."/>
            <person name="Han C."/>
            <person name="Goodwin L."/>
            <person name="Pitluck S."/>
            <person name="Liolios K."/>
            <person name="Pagani I."/>
            <person name="Ivanova N."/>
            <person name="Huntemann M."/>
            <person name="Mavromatis K."/>
            <person name="Mikhailova N."/>
            <person name="Pati A."/>
            <person name="Chen A."/>
            <person name="Palaniappan K."/>
            <person name="Land M."/>
            <person name="Brambilla E.M."/>
            <person name="Rohde M."/>
            <person name="Abt B."/>
            <person name="Verbarg S."/>
            <person name="Goker M."/>
            <person name="Bristow J."/>
            <person name="Eisen J.A."/>
            <person name="Markowitz V."/>
            <person name="Hugenholtz P."/>
            <person name="Kyrpides N.C."/>
            <person name="Klenk H.P."/>
            <person name="Woyke T."/>
        </authorList>
    </citation>
    <scope>NUCLEOTIDE SEQUENCE [LARGE SCALE GENOMIC DNA]</scope>
    <source>
        <strain evidence="3">ATCC 35100 / DSM 5205 / JP2</strain>
    </source>
</reference>
<proteinExistence type="predicted"/>